<sequence length="61" mass="6693">MDATLARADHPAALLPQLAPDERTCRPCCHGRAEQGRHSEPDSRKCALPLSLQGHRPRSLP</sequence>
<evidence type="ECO:0000256" key="1">
    <source>
        <dbReference type="SAM" id="MobiDB-lite"/>
    </source>
</evidence>
<comment type="caution">
    <text evidence="2">The sequence shown here is derived from an EMBL/GenBank/DDBJ whole genome shotgun (WGS) entry which is preliminary data.</text>
</comment>
<proteinExistence type="predicted"/>
<dbReference type="EMBL" id="LSBH01000002">
    <property type="protein sequence ID" value="OAQ83383.1"/>
    <property type="molecule type" value="Genomic_DNA"/>
</dbReference>
<evidence type="ECO:0000313" key="2">
    <source>
        <dbReference type="EMBL" id="OAQ83383.1"/>
    </source>
</evidence>
<dbReference type="AlphaFoldDB" id="A0A179H1J0"/>
<evidence type="ECO:0000313" key="3">
    <source>
        <dbReference type="EMBL" id="OAQ90164.1"/>
    </source>
</evidence>
<feature type="region of interest" description="Disordered" evidence="1">
    <location>
        <begin position="31"/>
        <end position="61"/>
    </location>
</feature>
<gene>
    <name evidence="2" type="ORF">VFPBJ_02151</name>
    <name evidence="3" type="ORF">VFPFJ_04323</name>
</gene>
<organism evidence="2 4">
    <name type="scientific">Purpureocillium lilacinum</name>
    <name type="common">Paecilomyces lilacinus</name>
    <dbReference type="NCBI Taxonomy" id="33203"/>
    <lineage>
        <taxon>Eukaryota</taxon>
        <taxon>Fungi</taxon>
        <taxon>Dikarya</taxon>
        <taxon>Ascomycota</taxon>
        <taxon>Pezizomycotina</taxon>
        <taxon>Sordariomycetes</taxon>
        <taxon>Hypocreomycetidae</taxon>
        <taxon>Hypocreales</taxon>
        <taxon>Ophiocordycipitaceae</taxon>
        <taxon>Purpureocillium</taxon>
    </lineage>
</organism>
<feature type="compositionally biased region" description="Basic and acidic residues" evidence="1">
    <location>
        <begin position="31"/>
        <end position="45"/>
    </location>
</feature>
<name>A0A179H1J0_PURLI</name>
<accession>A0A179H1J0</accession>
<reference evidence="2 4" key="1">
    <citation type="submission" date="2016-01" db="EMBL/GenBank/DDBJ databases">
        <title>Biosynthesis of antibiotic leucinostatins and their inhibition on Phytophthora in bio-control Purpureocillium lilacinum.</title>
        <authorList>
            <person name="Wang G."/>
            <person name="Liu Z."/>
            <person name="Lin R."/>
            <person name="Li E."/>
            <person name="Mao Z."/>
            <person name="Ling J."/>
            <person name="Yin W."/>
            <person name="Xie B."/>
        </authorList>
    </citation>
    <scope>NUCLEOTIDE SEQUENCE [LARGE SCALE GENOMIC DNA]</scope>
    <source>
        <strain evidence="2">PLBJ-1</strain>
        <strain evidence="3">PLFJ-1</strain>
    </source>
</reference>
<dbReference type="Proteomes" id="UP000078340">
    <property type="component" value="Unassembled WGS sequence"/>
</dbReference>
<protein>
    <submittedName>
        <fullName evidence="2">Uncharacterized protein</fullName>
    </submittedName>
</protein>
<evidence type="ECO:0000313" key="4">
    <source>
        <dbReference type="Proteomes" id="UP000078240"/>
    </source>
</evidence>
<dbReference type="Proteomes" id="UP000078240">
    <property type="component" value="Unassembled WGS sequence"/>
</dbReference>
<dbReference type="EMBL" id="LSBI01000004">
    <property type="protein sequence ID" value="OAQ90164.1"/>
    <property type="molecule type" value="Genomic_DNA"/>
</dbReference>